<proteinExistence type="predicted"/>
<dbReference type="AlphaFoldDB" id="A0A8J9VAC7"/>
<evidence type="ECO:0000313" key="1">
    <source>
        <dbReference type="EMBL" id="CAH1231281.1"/>
    </source>
</evidence>
<sequence length="270" mass="30207">MAADHSQAFEQPRRLLQTPACVSLPSKSKWFYYKSLSLCPRTTQDEKSDLKAQQLFANHSVALKEVQANQNKSWLVENVAPALPSMTEATHTERRTLGWHGRLVGTNSKCCARGSVSSHVRRMARSYRSSSTSRESFTPASVECSSEEPWGNLMASDTLPSILISPPAPKVKLLQVMGRQKDICMKNTGPATLNCNAVTPRLPCPVMKSHRYKGKGDSKTRRERTALPFKVFNFSDDKALPRVKVWRGNQAVQLATSQQSYCLKEYSSRN</sequence>
<evidence type="ECO:0000313" key="2">
    <source>
        <dbReference type="Proteomes" id="UP000838412"/>
    </source>
</evidence>
<reference evidence="1" key="1">
    <citation type="submission" date="2022-01" db="EMBL/GenBank/DDBJ databases">
        <authorList>
            <person name="Braso-Vives M."/>
        </authorList>
    </citation>
    <scope>NUCLEOTIDE SEQUENCE</scope>
</reference>
<keyword evidence="2" id="KW-1185">Reference proteome</keyword>
<gene>
    <name evidence="1" type="primary">Hypp376</name>
    <name evidence="1" type="ORF">BLAG_LOCUS1241</name>
</gene>
<dbReference type="EMBL" id="OV696686">
    <property type="protein sequence ID" value="CAH1231281.1"/>
    <property type="molecule type" value="Genomic_DNA"/>
</dbReference>
<accession>A0A8J9VAC7</accession>
<dbReference type="Proteomes" id="UP000838412">
    <property type="component" value="Chromosome 1"/>
</dbReference>
<dbReference type="OrthoDB" id="10125527at2759"/>
<name>A0A8J9VAC7_BRALA</name>
<organism evidence="1 2">
    <name type="scientific">Branchiostoma lanceolatum</name>
    <name type="common">Common lancelet</name>
    <name type="synonym">Amphioxus lanceolatum</name>
    <dbReference type="NCBI Taxonomy" id="7740"/>
    <lineage>
        <taxon>Eukaryota</taxon>
        <taxon>Metazoa</taxon>
        <taxon>Chordata</taxon>
        <taxon>Cephalochordata</taxon>
        <taxon>Leptocardii</taxon>
        <taxon>Amphioxiformes</taxon>
        <taxon>Branchiostomatidae</taxon>
        <taxon>Branchiostoma</taxon>
    </lineage>
</organism>
<protein>
    <submittedName>
        <fullName evidence="1">Hypp376 protein</fullName>
    </submittedName>
</protein>